<organism evidence="2 3">
    <name type="scientific">Trinickia dabaoshanensis</name>
    <dbReference type="NCBI Taxonomy" id="564714"/>
    <lineage>
        <taxon>Bacteria</taxon>
        <taxon>Pseudomonadati</taxon>
        <taxon>Pseudomonadota</taxon>
        <taxon>Betaproteobacteria</taxon>
        <taxon>Burkholderiales</taxon>
        <taxon>Burkholderiaceae</taxon>
        <taxon>Trinickia</taxon>
    </lineage>
</organism>
<dbReference type="RefSeq" id="WP_102644220.1">
    <property type="nucleotide sequence ID" value="NZ_PNYA01000003.1"/>
</dbReference>
<dbReference type="AlphaFoldDB" id="A0A2N7VZT0"/>
<evidence type="ECO:0000259" key="1">
    <source>
        <dbReference type="Pfam" id="PF23296"/>
    </source>
</evidence>
<feature type="domain" description="DUF7079" evidence="1">
    <location>
        <begin position="9"/>
        <end position="116"/>
    </location>
</feature>
<sequence>MLDGLSQNDREFIWEVMSEFFVDTEIDYDFEARRLGNFPREVLQEIFFREVAPVCGPNFLTPVPPIWLGFDAKLVKREINDLLARRKQSVARRLLCEANILFYRFWLRDTWKAVEAALERTLAAQGAKEPR</sequence>
<gene>
    <name evidence="2" type="ORF">C0Z18_04785</name>
</gene>
<dbReference type="Proteomes" id="UP000235616">
    <property type="component" value="Unassembled WGS sequence"/>
</dbReference>
<dbReference type="OrthoDB" id="8684941at2"/>
<evidence type="ECO:0000313" key="3">
    <source>
        <dbReference type="Proteomes" id="UP000235616"/>
    </source>
</evidence>
<keyword evidence="3" id="KW-1185">Reference proteome</keyword>
<accession>A0A2N7VZT0</accession>
<name>A0A2N7VZT0_9BURK</name>
<proteinExistence type="predicted"/>
<dbReference type="EMBL" id="PNYA01000003">
    <property type="protein sequence ID" value="PMS22631.1"/>
    <property type="molecule type" value="Genomic_DNA"/>
</dbReference>
<reference evidence="2 3" key="1">
    <citation type="submission" date="2018-01" db="EMBL/GenBank/DDBJ databases">
        <title>Whole genome analyses suggest that Burkholderia sensu lato contains two further novel genera in the rhizoxinica-symbiotica group Mycetohabitans gen. nov., and Trinickia gen. nov.: implications for the evolution of diazotrophy and nodulation in the Burkholderiaceae.</title>
        <authorList>
            <person name="Estrada-de los Santos P."/>
            <person name="Palmer M."/>
            <person name="Chavez-Ramirez B."/>
            <person name="Beukes C."/>
            <person name="Steenkamp E.T."/>
            <person name="Hirsch A.M."/>
            <person name="Manyaka P."/>
            <person name="Maluk M."/>
            <person name="Lafos M."/>
            <person name="Crook M."/>
            <person name="Gross E."/>
            <person name="Simon M.F."/>
            <person name="Bueno dos Reis Junior F."/>
            <person name="Poole P.S."/>
            <person name="Venter S.N."/>
            <person name="James E.K."/>
        </authorList>
    </citation>
    <scope>NUCLEOTIDE SEQUENCE [LARGE SCALE GENOMIC DNA]</scope>
    <source>
        <strain evidence="2 3">GIMN1.004</strain>
    </source>
</reference>
<evidence type="ECO:0000313" key="2">
    <source>
        <dbReference type="EMBL" id="PMS22631.1"/>
    </source>
</evidence>
<comment type="caution">
    <text evidence="2">The sequence shown here is derived from an EMBL/GenBank/DDBJ whole genome shotgun (WGS) entry which is preliminary data.</text>
</comment>
<dbReference type="Pfam" id="PF23296">
    <property type="entry name" value="DUF7079"/>
    <property type="match status" value="1"/>
</dbReference>
<dbReference type="InterPro" id="IPR055507">
    <property type="entry name" value="DUF7079"/>
</dbReference>
<protein>
    <recommendedName>
        <fullName evidence="1">DUF7079 domain-containing protein</fullName>
    </recommendedName>
</protein>